<dbReference type="EC" id="3.4.-.-" evidence="2"/>
<dbReference type="PANTHER" id="PTHR42695:SF5">
    <property type="entry name" value="GLUTAMINE AMIDOTRANSFERASE YLR126C-RELATED"/>
    <property type="match status" value="1"/>
</dbReference>
<keyword evidence="2" id="KW-0315">Glutamine amidotransferase</keyword>
<organism evidence="2 3">
    <name type="scientific">Rhodococcus sovatensis</name>
    <dbReference type="NCBI Taxonomy" id="1805840"/>
    <lineage>
        <taxon>Bacteria</taxon>
        <taxon>Bacillati</taxon>
        <taxon>Actinomycetota</taxon>
        <taxon>Actinomycetes</taxon>
        <taxon>Mycobacteriales</taxon>
        <taxon>Nocardiaceae</taxon>
        <taxon>Rhodococcus</taxon>
    </lineage>
</organism>
<dbReference type="Pfam" id="PF00117">
    <property type="entry name" value="GATase"/>
    <property type="match status" value="1"/>
</dbReference>
<dbReference type="PANTHER" id="PTHR42695">
    <property type="entry name" value="GLUTAMINE AMIDOTRANSFERASE YLR126C-RELATED"/>
    <property type="match status" value="1"/>
</dbReference>
<dbReference type="InterPro" id="IPR044992">
    <property type="entry name" value="ChyE-like"/>
</dbReference>
<dbReference type="CDD" id="cd01741">
    <property type="entry name" value="GATase1_1"/>
    <property type="match status" value="1"/>
</dbReference>
<reference evidence="2 3" key="1">
    <citation type="submission" date="2024-03" db="EMBL/GenBank/DDBJ databases">
        <title>Natural products discovery in diverse microorganisms through a two-stage MS feature dereplication strategy.</title>
        <authorList>
            <person name="Zhang R."/>
        </authorList>
    </citation>
    <scope>NUCLEOTIDE SEQUENCE [LARGE SCALE GENOMIC DNA]</scope>
    <source>
        <strain evidence="2 3">18930</strain>
    </source>
</reference>
<dbReference type="RefSeq" id="WP_338888090.1">
    <property type="nucleotide sequence ID" value="NZ_CP147846.1"/>
</dbReference>
<name>A0ABZ2PGM2_9NOCA</name>
<dbReference type="InterPro" id="IPR017926">
    <property type="entry name" value="GATASE"/>
</dbReference>
<sequence>MGNGRAVVLVHDRDPALGYRNIGTLGPELRGRGYELDVHSFDYGLGEVPPALDDAAMVVVMGSPDAAYDDTPWIAAESAYLQMAIEMDVPILGVCFGGQLLARVLGGTVTESQFPEHGLTEIATSRPDLVGPGPWMEYHGDTFVAPESATVIARNDAGQQAFVHGRHLGLQFHPEIDVDVFESWADAWVRDGIEQDQDIVDAIRKDLAANEVELRVRCSALLDAWISGH</sequence>
<proteinExistence type="predicted"/>
<evidence type="ECO:0000313" key="2">
    <source>
        <dbReference type="EMBL" id="WXG68104.1"/>
    </source>
</evidence>
<protein>
    <submittedName>
        <fullName evidence="2">Type 1 glutamine amidotransferase</fullName>
        <ecNumber evidence="2">3.4.-.-</ecNumber>
    </submittedName>
</protein>
<dbReference type="GO" id="GO:0016787">
    <property type="term" value="F:hydrolase activity"/>
    <property type="evidence" value="ECO:0007669"/>
    <property type="project" value="UniProtKB-KW"/>
</dbReference>
<dbReference type="PROSITE" id="PS51273">
    <property type="entry name" value="GATASE_TYPE_1"/>
    <property type="match status" value="1"/>
</dbReference>
<evidence type="ECO:0000259" key="1">
    <source>
        <dbReference type="Pfam" id="PF00117"/>
    </source>
</evidence>
<feature type="domain" description="Glutamine amidotransferase" evidence="1">
    <location>
        <begin position="28"/>
        <end position="177"/>
    </location>
</feature>
<keyword evidence="3" id="KW-1185">Reference proteome</keyword>
<evidence type="ECO:0000313" key="3">
    <source>
        <dbReference type="Proteomes" id="UP001432000"/>
    </source>
</evidence>
<dbReference type="EMBL" id="CP147846">
    <property type="protein sequence ID" value="WXG68104.1"/>
    <property type="molecule type" value="Genomic_DNA"/>
</dbReference>
<dbReference type="Proteomes" id="UP001432000">
    <property type="component" value="Chromosome"/>
</dbReference>
<dbReference type="InterPro" id="IPR029062">
    <property type="entry name" value="Class_I_gatase-like"/>
</dbReference>
<dbReference type="SUPFAM" id="SSF52317">
    <property type="entry name" value="Class I glutamine amidotransferase-like"/>
    <property type="match status" value="1"/>
</dbReference>
<gene>
    <name evidence="2" type="ORF">WDS16_23290</name>
</gene>
<dbReference type="Gene3D" id="3.40.50.880">
    <property type="match status" value="1"/>
</dbReference>
<accession>A0ABZ2PGM2</accession>
<keyword evidence="2" id="KW-0378">Hydrolase</keyword>